<keyword evidence="3" id="KW-1185">Reference proteome</keyword>
<proteinExistence type="predicted"/>
<sequence>MTALTVLGGIACIIVGLCGVAGMDEKKPRTIWIGGAVWFVTTFIALLLITYGFPDQGWPHDCE</sequence>
<keyword evidence="1" id="KW-0812">Transmembrane</keyword>
<dbReference type="Proteomes" id="UP000319375">
    <property type="component" value="Unassembled WGS sequence"/>
</dbReference>
<feature type="transmembrane region" description="Helical" evidence="1">
    <location>
        <begin position="30"/>
        <end position="53"/>
    </location>
</feature>
<comment type="caution">
    <text evidence="2">The sequence shown here is derived from an EMBL/GenBank/DDBJ whole genome shotgun (WGS) entry which is preliminary data.</text>
</comment>
<evidence type="ECO:0000313" key="2">
    <source>
        <dbReference type="EMBL" id="TWS25582.1"/>
    </source>
</evidence>
<gene>
    <name evidence="2" type="ORF">FK530_22960</name>
</gene>
<dbReference type="AlphaFoldDB" id="A0A5C5RSJ7"/>
<dbReference type="RefSeq" id="WP_146489257.1">
    <property type="nucleotide sequence ID" value="NZ_VIGX01000026.1"/>
</dbReference>
<evidence type="ECO:0000256" key="1">
    <source>
        <dbReference type="SAM" id="Phobius"/>
    </source>
</evidence>
<accession>A0A5C5RSJ7</accession>
<reference evidence="2 3" key="1">
    <citation type="submission" date="2019-06" db="EMBL/GenBank/DDBJ databases">
        <title>Tsukamurella conjunctivitidis sp. nov., Tsukamurella assacharolytica sp. nov. and Tsukamurella sputae sp. nov. isolated from patients with conjunctivitis, bacteraemia (lymphoma) and respiratory infection (sputum) in Hong Kong.</title>
        <authorList>
            <person name="Teng J.L.L."/>
            <person name="Lee H.H."/>
            <person name="Fong J.Y.H."/>
            <person name="Fok K.M.N."/>
            <person name="Lau S.K.P."/>
            <person name="Woo P.C.Y."/>
        </authorList>
    </citation>
    <scope>NUCLEOTIDE SEQUENCE [LARGE SCALE GENOMIC DNA]</scope>
    <source>
        <strain evidence="2 3">HKU72</strain>
    </source>
</reference>
<protein>
    <submittedName>
        <fullName evidence="2">Uncharacterized protein</fullName>
    </submittedName>
</protein>
<evidence type="ECO:0000313" key="3">
    <source>
        <dbReference type="Proteomes" id="UP000319375"/>
    </source>
</evidence>
<dbReference type="EMBL" id="VIGX01000026">
    <property type="protein sequence ID" value="TWS25582.1"/>
    <property type="molecule type" value="Genomic_DNA"/>
</dbReference>
<keyword evidence="1" id="KW-0472">Membrane</keyword>
<organism evidence="2 3">
    <name type="scientific">Tsukamurella conjunctivitidis</name>
    <dbReference type="NCBI Taxonomy" id="2592068"/>
    <lineage>
        <taxon>Bacteria</taxon>
        <taxon>Bacillati</taxon>
        <taxon>Actinomycetota</taxon>
        <taxon>Actinomycetes</taxon>
        <taxon>Mycobacteriales</taxon>
        <taxon>Tsukamurellaceae</taxon>
        <taxon>Tsukamurella</taxon>
    </lineage>
</organism>
<keyword evidence="1" id="KW-1133">Transmembrane helix</keyword>
<name>A0A5C5RSJ7_9ACTN</name>
<feature type="transmembrane region" description="Helical" evidence="1">
    <location>
        <begin position="6"/>
        <end position="23"/>
    </location>
</feature>